<dbReference type="RefSeq" id="XP_007322429.1">
    <property type="nucleotide sequence ID" value="XM_007322367.1"/>
</dbReference>
<reference evidence="1" key="1">
    <citation type="submission" date="2011-04" db="EMBL/GenBank/DDBJ databases">
        <title>Evolution of plant cell wall degrading machinery underlies the functional diversity of forest fungi.</title>
        <authorList>
            <consortium name="US DOE Joint Genome Institute (JGI-PGF)"/>
            <person name="Eastwood D.C."/>
            <person name="Floudas D."/>
            <person name="Binder M."/>
            <person name="Majcherczyk A."/>
            <person name="Schneider P."/>
            <person name="Aerts A."/>
            <person name="Asiegbu F.O."/>
            <person name="Baker S.E."/>
            <person name="Barry K."/>
            <person name="Bendiksby M."/>
            <person name="Blumentritt M."/>
            <person name="Coutinho P.M."/>
            <person name="Cullen D."/>
            <person name="Cullen D."/>
            <person name="Gathman A."/>
            <person name="Goodell B."/>
            <person name="Henrissat B."/>
            <person name="Ihrmark K."/>
            <person name="Kauserud H."/>
            <person name="Kohler A."/>
            <person name="LaButti K."/>
            <person name="Lapidus A."/>
            <person name="Lavin J.L."/>
            <person name="Lee Y.-H."/>
            <person name="Lindquist E."/>
            <person name="Lilly W."/>
            <person name="Lucas S."/>
            <person name="Morin E."/>
            <person name="Murat C."/>
            <person name="Oguiza J.A."/>
            <person name="Park J."/>
            <person name="Pisabarro A.G."/>
            <person name="Riley R."/>
            <person name="Rosling A."/>
            <person name="Salamov A."/>
            <person name="Schmidt O."/>
            <person name="Schmutz J."/>
            <person name="Skrede I."/>
            <person name="Stenlid J."/>
            <person name="Wiebenga A."/>
            <person name="Xie X."/>
            <person name="Kues U."/>
            <person name="Hibbett D.S."/>
            <person name="Hoffmeister D."/>
            <person name="Hogberg N."/>
            <person name="Martin F."/>
            <person name="Grigoriev I.V."/>
            <person name="Watkinson S.C."/>
        </authorList>
    </citation>
    <scope>NUCLEOTIDE SEQUENCE</scope>
    <source>
        <strain evidence="1">S7.9</strain>
    </source>
</reference>
<gene>
    <name evidence="1" type="ORF">SERLADRAFT_399332</name>
</gene>
<organism>
    <name type="scientific">Serpula lacrymans var. lacrymans (strain S7.9)</name>
    <name type="common">Dry rot fungus</name>
    <dbReference type="NCBI Taxonomy" id="578457"/>
    <lineage>
        <taxon>Eukaryota</taxon>
        <taxon>Fungi</taxon>
        <taxon>Dikarya</taxon>
        <taxon>Basidiomycota</taxon>
        <taxon>Agaricomycotina</taxon>
        <taxon>Agaricomycetes</taxon>
        <taxon>Agaricomycetidae</taxon>
        <taxon>Boletales</taxon>
        <taxon>Coniophorineae</taxon>
        <taxon>Serpulaceae</taxon>
        <taxon>Serpula</taxon>
    </lineage>
</organism>
<dbReference type="KEGG" id="sla:SERLADRAFT_399332"/>
<protein>
    <submittedName>
        <fullName evidence="1">Uncharacterized protein</fullName>
    </submittedName>
</protein>
<evidence type="ECO:0000313" key="1">
    <source>
        <dbReference type="EMBL" id="EGO20463.1"/>
    </source>
</evidence>
<proteinExistence type="predicted"/>
<dbReference type="AlphaFoldDB" id="F8P7Q5"/>
<dbReference type="GeneID" id="18811946"/>
<accession>F8P7Q5</accession>
<dbReference type="EMBL" id="GL945440">
    <property type="protein sequence ID" value="EGO20463.1"/>
    <property type="molecule type" value="Genomic_DNA"/>
</dbReference>
<sequence>MSNELLSNVYVISNVAFKGNSVNTLHASGDHPRKLALFPGTQESLKFKMLAAVVISSLPLAQTPLSSITQFMESSINLLSLSVGPLSITRNTMLIPSMLLLNMALGHCLRETCTLRLLSIRLLHTLHRKNSRNPYSLSLDLALTRTMSEGKAVDFRQNLCELV</sequence>
<dbReference type="Proteomes" id="UP000008064">
    <property type="component" value="Unassembled WGS sequence"/>
</dbReference>
<name>F8P7Q5_SERL9</name>
<dbReference type="HOGENOM" id="CLU_1628077_0_0_1"/>